<accession>A0ABR3JK81</accession>
<evidence type="ECO:0000313" key="1">
    <source>
        <dbReference type="EMBL" id="KAL0956189.1"/>
    </source>
</evidence>
<proteinExistence type="predicted"/>
<protein>
    <submittedName>
        <fullName evidence="1">Uncharacterized protein</fullName>
    </submittedName>
</protein>
<dbReference type="Proteomes" id="UP001556367">
    <property type="component" value="Unassembled WGS sequence"/>
</dbReference>
<name>A0ABR3JK81_9AGAR</name>
<sequence>MTESLFITTSVKEPWSMSGKKLPRSLTTPTNRFAWTNIMPKKEISSGLGRILAESGTRRACTSLVPGQSCNTEVAQSSVRIRPLLSTLFSATTALATSLLLKR</sequence>
<organism evidence="1 2">
    <name type="scientific">Hohenbuehelia grisea</name>
    <dbReference type="NCBI Taxonomy" id="104357"/>
    <lineage>
        <taxon>Eukaryota</taxon>
        <taxon>Fungi</taxon>
        <taxon>Dikarya</taxon>
        <taxon>Basidiomycota</taxon>
        <taxon>Agaricomycotina</taxon>
        <taxon>Agaricomycetes</taxon>
        <taxon>Agaricomycetidae</taxon>
        <taxon>Agaricales</taxon>
        <taxon>Pleurotineae</taxon>
        <taxon>Pleurotaceae</taxon>
        <taxon>Hohenbuehelia</taxon>
    </lineage>
</organism>
<comment type="caution">
    <text evidence="1">The sequence shown here is derived from an EMBL/GenBank/DDBJ whole genome shotgun (WGS) entry which is preliminary data.</text>
</comment>
<reference evidence="2" key="1">
    <citation type="submission" date="2024-06" db="EMBL/GenBank/DDBJ databases">
        <title>Multi-omics analyses provide insights into the biosynthesis of the anticancer antibiotic pleurotin in Hohenbuehelia grisea.</title>
        <authorList>
            <person name="Weaver J.A."/>
            <person name="Alberti F."/>
        </authorList>
    </citation>
    <scope>NUCLEOTIDE SEQUENCE [LARGE SCALE GENOMIC DNA]</scope>
    <source>
        <strain evidence="2">T-177</strain>
    </source>
</reference>
<evidence type="ECO:0000313" key="2">
    <source>
        <dbReference type="Proteomes" id="UP001556367"/>
    </source>
</evidence>
<gene>
    <name evidence="1" type="ORF">HGRIS_002348</name>
</gene>
<keyword evidence="2" id="KW-1185">Reference proteome</keyword>
<dbReference type="EMBL" id="JASNQZ010000006">
    <property type="protein sequence ID" value="KAL0956189.1"/>
    <property type="molecule type" value="Genomic_DNA"/>
</dbReference>